<dbReference type="InterPro" id="IPR013762">
    <property type="entry name" value="Integrase-like_cat_sf"/>
</dbReference>
<dbReference type="InterPro" id="IPR044068">
    <property type="entry name" value="CB"/>
</dbReference>
<evidence type="ECO:0000256" key="3">
    <source>
        <dbReference type="ARBA" id="ARBA00022908"/>
    </source>
</evidence>
<dbReference type="GO" id="GO:0015074">
    <property type="term" value="P:DNA integration"/>
    <property type="evidence" value="ECO:0007669"/>
    <property type="project" value="UniProtKB-KW"/>
</dbReference>
<dbReference type="InterPro" id="IPR004107">
    <property type="entry name" value="Integrase_SAM-like_N"/>
</dbReference>
<organism evidence="9 10">
    <name type="scientific">Butyrivibrio fibrisolvens</name>
    <dbReference type="NCBI Taxonomy" id="831"/>
    <lineage>
        <taxon>Bacteria</taxon>
        <taxon>Bacillati</taxon>
        <taxon>Bacillota</taxon>
        <taxon>Clostridia</taxon>
        <taxon>Lachnospirales</taxon>
        <taxon>Lachnospiraceae</taxon>
        <taxon>Butyrivibrio</taxon>
    </lineage>
</organism>
<keyword evidence="5" id="KW-0233">DNA recombination</keyword>
<dbReference type="Gene3D" id="1.10.150.130">
    <property type="match status" value="1"/>
</dbReference>
<evidence type="ECO:0000256" key="4">
    <source>
        <dbReference type="ARBA" id="ARBA00023125"/>
    </source>
</evidence>
<proteinExistence type="inferred from homology"/>
<comment type="similarity">
    <text evidence="2">Belongs to the 'phage' integrase family.</text>
</comment>
<evidence type="ECO:0000259" key="7">
    <source>
        <dbReference type="PROSITE" id="PS51898"/>
    </source>
</evidence>
<evidence type="ECO:0000313" key="9">
    <source>
        <dbReference type="EMBL" id="PWT26658.1"/>
    </source>
</evidence>
<evidence type="ECO:0000313" key="10">
    <source>
        <dbReference type="Proteomes" id="UP000245488"/>
    </source>
</evidence>
<keyword evidence="4 6" id="KW-0238">DNA-binding</keyword>
<dbReference type="Pfam" id="PF00589">
    <property type="entry name" value="Phage_integrase"/>
    <property type="match status" value="1"/>
</dbReference>
<name>A0A317FY70_BUTFI</name>
<keyword evidence="10" id="KW-1185">Reference proteome</keyword>
<dbReference type="EMBL" id="NXNG01000001">
    <property type="protein sequence ID" value="PWT26658.1"/>
    <property type="molecule type" value="Genomic_DNA"/>
</dbReference>
<feature type="domain" description="Tyr recombinase" evidence="7">
    <location>
        <begin position="156"/>
        <end position="345"/>
    </location>
</feature>
<dbReference type="InterPro" id="IPR050090">
    <property type="entry name" value="Tyrosine_recombinase_XerCD"/>
</dbReference>
<keyword evidence="3" id="KW-0229">DNA integration</keyword>
<dbReference type="InterPro" id="IPR010998">
    <property type="entry name" value="Integrase_recombinase_N"/>
</dbReference>
<gene>
    <name evidence="9" type="ORF">CPT75_05710</name>
</gene>
<dbReference type="Proteomes" id="UP000245488">
    <property type="component" value="Chromosome"/>
</dbReference>
<dbReference type="PROSITE" id="PS51898">
    <property type="entry name" value="TYR_RECOMBINASE"/>
    <property type="match status" value="1"/>
</dbReference>
<sequence length="377" mass="44514">MFICFLIISGRQRASIGIYSPRYTERRWPVMRISPKDPRLVSLIGEFIKVYLTRVRNRDEDTIVSYRYSINLFIEYLGTQKGVSLLTLQTSDFNQANIIDFMLWLKTERKNVATTINHRLSDIRGFCHYLLKKKALTPDEFEEIREINDYDDDRIIEFTWLTTDEVASILNCVDSNRDAARDHFLISLLYESGARINEVLSLKPHDIKPTSIGEADVHFYGKGNKHRITPLSKEIWKQYCGYCDRYHQEKNEQDYLFYSFRNGRRNKMSSDNVSRILSECENELRKKKPDLIHLHSHLFRRTRAMHLYQAKVPLPTISEWLGHSNVETTRFYAKVTEEMKREALHKLSNSDKSVFKDNEVFKYADDEDVLKRLCGLK</sequence>
<comment type="caution">
    <text evidence="9">The sequence shown here is derived from an EMBL/GenBank/DDBJ whole genome shotgun (WGS) entry which is preliminary data.</text>
</comment>
<evidence type="ECO:0008006" key="11">
    <source>
        <dbReference type="Google" id="ProtNLM"/>
    </source>
</evidence>
<protein>
    <recommendedName>
        <fullName evidence="11">Integrase</fullName>
    </recommendedName>
</protein>
<evidence type="ECO:0000256" key="6">
    <source>
        <dbReference type="PROSITE-ProRule" id="PRU01248"/>
    </source>
</evidence>
<dbReference type="InterPro" id="IPR011010">
    <property type="entry name" value="DNA_brk_join_enz"/>
</dbReference>
<reference evidence="9 10" key="1">
    <citation type="submission" date="2017-09" db="EMBL/GenBank/DDBJ databases">
        <title>High-quality draft genome sequence of Butyrivibrio fibrisolvens INBov1, isolated from cow rumen.</title>
        <authorList>
            <person name="Rodriguez Hernaez J."/>
            <person name="Rivarola M."/>
            <person name="Paniego N."/>
            <person name="Cravero S."/>
            <person name="Ceron Cucchi M."/>
            <person name="Martinez M.C."/>
        </authorList>
    </citation>
    <scope>NUCLEOTIDE SEQUENCE [LARGE SCALE GENOMIC DNA]</scope>
    <source>
        <strain evidence="9 10">INBov1</strain>
    </source>
</reference>
<evidence type="ECO:0000259" key="8">
    <source>
        <dbReference type="PROSITE" id="PS51900"/>
    </source>
</evidence>
<accession>A0A317FY70</accession>
<dbReference type="SUPFAM" id="SSF56349">
    <property type="entry name" value="DNA breaking-rejoining enzymes"/>
    <property type="match status" value="1"/>
</dbReference>
<dbReference type="PROSITE" id="PS51900">
    <property type="entry name" value="CB"/>
    <property type="match status" value="1"/>
</dbReference>
<dbReference type="Gene3D" id="1.10.443.10">
    <property type="entry name" value="Intergrase catalytic core"/>
    <property type="match status" value="1"/>
</dbReference>
<dbReference type="InterPro" id="IPR002104">
    <property type="entry name" value="Integrase_catalytic"/>
</dbReference>
<dbReference type="PANTHER" id="PTHR30349">
    <property type="entry name" value="PHAGE INTEGRASE-RELATED"/>
    <property type="match status" value="1"/>
</dbReference>
<dbReference type="AlphaFoldDB" id="A0A317FY70"/>
<evidence type="ECO:0000256" key="5">
    <source>
        <dbReference type="ARBA" id="ARBA00023172"/>
    </source>
</evidence>
<dbReference type="Pfam" id="PF02899">
    <property type="entry name" value="Phage_int_SAM_1"/>
    <property type="match status" value="1"/>
</dbReference>
<feature type="domain" description="Core-binding (CB)" evidence="8">
    <location>
        <begin position="38"/>
        <end position="131"/>
    </location>
</feature>
<dbReference type="GO" id="GO:0003677">
    <property type="term" value="F:DNA binding"/>
    <property type="evidence" value="ECO:0007669"/>
    <property type="project" value="UniProtKB-UniRule"/>
</dbReference>
<comment type="function">
    <text evidence="1">Site-specific tyrosine recombinase, which acts by catalyzing the cutting and rejoining of the recombining DNA molecules.</text>
</comment>
<dbReference type="PANTHER" id="PTHR30349:SF41">
    <property type="entry name" value="INTEGRASE_RECOMBINASE PROTEIN MJ0367-RELATED"/>
    <property type="match status" value="1"/>
</dbReference>
<dbReference type="GO" id="GO:0006310">
    <property type="term" value="P:DNA recombination"/>
    <property type="evidence" value="ECO:0007669"/>
    <property type="project" value="UniProtKB-KW"/>
</dbReference>
<evidence type="ECO:0000256" key="1">
    <source>
        <dbReference type="ARBA" id="ARBA00003283"/>
    </source>
</evidence>
<evidence type="ECO:0000256" key="2">
    <source>
        <dbReference type="ARBA" id="ARBA00008857"/>
    </source>
</evidence>